<dbReference type="EMBL" id="BAABJI010000002">
    <property type="protein sequence ID" value="GAA4911703.1"/>
    <property type="molecule type" value="Genomic_DNA"/>
</dbReference>
<reference evidence="2" key="1">
    <citation type="journal article" date="2019" name="Int. J. Syst. Evol. Microbiol.">
        <title>The Global Catalogue of Microorganisms (GCM) 10K type strain sequencing project: providing services to taxonomists for standard genome sequencing and annotation.</title>
        <authorList>
            <consortium name="The Broad Institute Genomics Platform"/>
            <consortium name="The Broad Institute Genome Sequencing Center for Infectious Disease"/>
            <person name="Wu L."/>
            <person name="Ma J."/>
        </authorList>
    </citation>
    <scope>NUCLEOTIDE SEQUENCE [LARGE SCALE GENOMIC DNA]</scope>
    <source>
        <strain evidence="2">JCM 18283</strain>
    </source>
</reference>
<keyword evidence="2" id="KW-1185">Reference proteome</keyword>
<dbReference type="Proteomes" id="UP001501436">
    <property type="component" value="Unassembled WGS sequence"/>
</dbReference>
<evidence type="ECO:0000313" key="2">
    <source>
        <dbReference type="Proteomes" id="UP001501436"/>
    </source>
</evidence>
<dbReference type="RefSeq" id="WP_345330189.1">
    <property type="nucleotide sequence ID" value="NZ_BAABJI010000002.1"/>
</dbReference>
<evidence type="ECO:0008006" key="3">
    <source>
        <dbReference type="Google" id="ProtNLM"/>
    </source>
</evidence>
<evidence type="ECO:0000313" key="1">
    <source>
        <dbReference type="EMBL" id="GAA4911703.1"/>
    </source>
</evidence>
<comment type="caution">
    <text evidence="1">The sequence shown here is derived from an EMBL/GenBank/DDBJ whole genome shotgun (WGS) entry which is preliminary data.</text>
</comment>
<gene>
    <name evidence="1" type="ORF">GCM10023313_13320</name>
</gene>
<organism evidence="1 2">
    <name type="scientific">Mucilaginibacter defluvii</name>
    <dbReference type="NCBI Taxonomy" id="1196019"/>
    <lineage>
        <taxon>Bacteria</taxon>
        <taxon>Pseudomonadati</taxon>
        <taxon>Bacteroidota</taxon>
        <taxon>Sphingobacteriia</taxon>
        <taxon>Sphingobacteriales</taxon>
        <taxon>Sphingobacteriaceae</taxon>
        <taxon>Mucilaginibacter</taxon>
    </lineage>
</organism>
<proteinExistence type="predicted"/>
<sequence length="219" mass="24899">MISALAKKLQMKAGQRWVLLNAPDGYLTLLEGNNEIMINYGLNESFDGIQLFVKSNAELARDIGILSQKLQPQTTLWIIYPKKTSNISTDLEMMGSWDIMANFGLRPVSSAAIDKTWTALRFKPESLVNKSASRNGAIPQNYYAQYINPEKRLVTLPLDVQQTLNAHPAAIEYFNKLAYTHKKEYVVWIVSAKQEKTRNARIIKMLQMLLDNKKHPGDK</sequence>
<name>A0ABP9FQ72_9SPHI</name>
<protein>
    <recommendedName>
        <fullName evidence="3">Bacteriocin resistance YdeI/OmpD-like protein</fullName>
    </recommendedName>
</protein>
<dbReference type="Pfam" id="PF13376">
    <property type="entry name" value="OmdA"/>
    <property type="match status" value="1"/>
</dbReference>
<accession>A0ABP9FQ72</accession>